<dbReference type="EMBL" id="CP016808">
    <property type="protein sequence ID" value="ANY70946.1"/>
    <property type="molecule type" value="Genomic_DNA"/>
</dbReference>
<evidence type="ECO:0000313" key="1">
    <source>
        <dbReference type="EMBL" id="ANY70946.1"/>
    </source>
</evidence>
<reference evidence="1" key="1">
    <citation type="submission" date="2016-08" db="EMBL/GenBank/DDBJ databases">
        <title>Complete Genome Seqeunce of Paenibacillus sp. BIHB 4019 from tea rhizoplane.</title>
        <authorList>
            <person name="Thakur R."/>
            <person name="Swarnkar M.K."/>
            <person name="Gulati A."/>
        </authorList>
    </citation>
    <scope>NUCLEOTIDE SEQUENCE [LARGE SCALE GENOMIC DNA]</scope>
    <source>
        <strain evidence="1">BIHB4019</strain>
    </source>
</reference>
<accession>A0A1B2DTA8</accession>
<protein>
    <recommendedName>
        <fullName evidence="2">HTH LytTR-type domain-containing protein</fullName>
    </recommendedName>
</protein>
<gene>
    <name evidence="1" type="ORF">BBD42_23600</name>
</gene>
<evidence type="ECO:0008006" key="2">
    <source>
        <dbReference type="Google" id="ProtNLM"/>
    </source>
</evidence>
<organism evidence="1">
    <name type="scientific">Paenibacillus sp. BIHB 4019</name>
    <dbReference type="NCBI Taxonomy" id="1870819"/>
    <lineage>
        <taxon>Bacteria</taxon>
        <taxon>Bacillati</taxon>
        <taxon>Bacillota</taxon>
        <taxon>Bacilli</taxon>
        <taxon>Bacillales</taxon>
        <taxon>Paenibacillaceae</taxon>
        <taxon>Paenibacillus</taxon>
    </lineage>
</organism>
<sequence length="123" mass="14013">MDMTTEILGQRVYGDVINGEQFDTFILSEVMLIDVFKPKKNYVVPRFYTVKGIFTVILTLDACKQIFIPLGFKSLDSNILVNIDHINYVKVERFGNTAFFEGGVTANVIGRKLHLVEHLIKND</sequence>
<dbReference type="AlphaFoldDB" id="A0A1B2DTA8"/>
<name>A0A1B2DTA8_9BACL</name>
<proteinExistence type="predicted"/>